<keyword evidence="5 9" id="KW-0067">ATP-binding</keyword>
<dbReference type="GO" id="GO:0005829">
    <property type="term" value="C:cytosol"/>
    <property type="evidence" value="ECO:0007669"/>
    <property type="project" value="TreeGrafter"/>
</dbReference>
<dbReference type="FunFam" id="3.40.50.620:FF:000077">
    <property type="entry name" value="Leucine--tRNA ligase"/>
    <property type="match status" value="1"/>
</dbReference>
<organism evidence="14 15">
    <name type="scientific">Candidatus Woesebacteria bacterium RIFCSPHIGHO2_01_FULL_38_9</name>
    <dbReference type="NCBI Taxonomy" id="1802492"/>
    <lineage>
        <taxon>Bacteria</taxon>
        <taxon>Candidatus Woeseibacteriota</taxon>
    </lineage>
</organism>
<comment type="caution">
    <text evidence="14">The sequence shown here is derived from an EMBL/GenBank/DDBJ whole genome shotgun (WGS) entry which is preliminary data.</text>
</comment>
<dbReference type="EC" id="6.1.1.4" evidence="9"/>
<evidence type="ECO:0000259" key="13">
    <source>
        <dbReference type="Pfam" id="PF13603"/>
    </source>
</evidence>
<keyword evidence="2 9" id="KW-0963">Cytoplasm</keyword>
<dbReference type="FunFam" id="3.40.50.620:FF:000056">
    <property type="entry name" value="Leucine--tRNA ligase"/>
    <property type="match status" value="1"/>
</dbReference>
<dbReference type="GO" id="GO:0006429">
    <property type="term" value="P:leucyl-tRNA aminoacylation"/>
    <property type="evidence" value="ECO:0007669"/>
    <property type="project" value="UniProtKB-UniRule"/>
</dbReference>
<protein>
    <recommendedName>
        <fullName evidence="9">Leucine--tRNA ligase</fullName>
        <ecNumber evidence="9">6.1.1.4</ecNumber>
    </recommendedName>
    <alternativeName>
        <fullName evidence="9">Leucyl-tRNA synthetase</fullName>
        <shortName evidence="9">LeuRS</shortName>
    </alternativeName>
</protein>
<dbReference type="AlphaFoldDB" id="A0A1F7Y0K5"/>
<gene>
    <name evidence="9" type="primary">leuS</name>
    <name evidence="14" type="ORF">A2714_02620</name>
</gene>
<dbReference type="SUPFAM" id="SSF50677">
    <property type="entry name" value="ValRS/IleRS/LeuRS editing domain"/>
    <property type="match status" value="1"/>
</dbReference>
<dbReference type="InterPro" id="IPR025709">
    <property type="entry name" value="Leu_tRNA-synth_edit"/>
</dbReference>
<feature type="domain" description="Methionyl/Valyl/Leucyl/Isoleucyl-tRNA synthetase anticodon-binding" evidence="12">
    <location>
        <begin position="655"/>
        <end position="763"/>
    </location>
</feature>
<dbReference type="PANTHER" id="PTHR43740">
    <property type="entry name" value="LEUCYL-TRNA SYNTHETASE"/>
    <property type="match status" value="1"/>
</dbReference>
<dbReference type="SUPFAM" id="SSF52374">
    <property type="entry name" value="Nucleotidylyl transferase"/>
    <property type="match status" value="1"/>
</dbReference>
<dbReference type="SUPFAM" id="SSF47323">
    <property type="entry name" value="Anticodon-binding domain of a subclass of class I aminoacyl-tRNA synthetases"/>
    <property type="match status" value="1"/>
</dbReference>
<dbReference type="InterPro" id="IPR001412">
    <property type="entry name" value="aa-tRNA-synth_I_CS"/>
</dbReference>
<sequence length="806" mass="92607">MEPKWQKIWDDKSIYKSEDFSSSKKFYLLVEFPYPSGAGLHVGHIRSWGAMDAYVRKKRMEGYNVLYPMGWDAFGLPAENYAIKTGIHPSKTVPENIAVFKKQCKSLGLSFDWEREINTTDPKYYKWTQWIFIQLYKEGLAYQAEVPVNWCPKCKTNLADEEVLADGSHERCGTQIEKRMQKQWLLKITKYADRLLEDLNLVDYSPKIRIQQENWIGKSVGLSINFKVEGLTKPLTVWTKFWETVFGATFIVASPEYAKENLLKLIPQKYTKEVTKYINISLSKSEKERGENKEKSGVLTGISATNPVNNEKIPIFVADYVLGNVGTGAVMGVPSHDERDFAFAKKFGLKMMQVVSYTDKDIDKKVAKGQISYEGEGKLVNSGRFNGLDAWGKGKEKMAIWMIKEGFTNWQTNYHLRDWIFSRQHYWGEPIPIIHCPKCGTVVVPDDELPIELPYVERYEPSGTGESPLAKVESWVNTTCPQCGGPARRETDTMPNWAGSNWYFIRYLDTKNDKELADKEKIKYWLPIDFYQGGFEHTTLHLLYSRFIYKFLFDIDVVLNPEPYMKRRSHGIVLGEDGRKMSKSFGNVINPDQIVEKFGADGLRMYEMFMGPFENVVAWSGESLEGCYRFLKRLWRSFNENVSRDKPTSDTLNLKLHQTIKKVSNDLENLKFNTAISALMELLNVWEKEQTMSFREAKLLVQLLAPFAPHMAEELWVEVLNQKFSVHKSSWPAYDVKLTKEANVTIAIQVNGKLRGTLTVVADEASDKDKVVSQASNLQNVAKWLEDKEIKDTVFVAGRLVNFVIG</sequence>
<dbReference type="HAMAP" id="MF_00049_B">
    <property type="entry name" value="Leu_tRNA_synth_B"/>
    <property type="match status" value="1"/>
</dbReference>
<feature type="domain" description="Leucyl-tRNA synthetase editing" evidence="13">
    <location>
        <begin position="213"/>
        <end position="397"/>
    </location>
</feature>
<evidence type="ECO:0000256" key="5">
    <source>
        <dbReference type="ARBA" id="ARBA00022840"/>
    </source>
</evidence>
<reference evidence="14 15" key="1">
    <citation type="journal article" date="2016" name="Nat. Commun.">
        <title>Thousands of microbial genomes shed light on interconnected biogeochemical processes in an aquifer system.</title>
        <authorList>
            <person name="Anantharaman K."/>
            <person name="Brown C.T."/>
            <person name="Hug L.A."/>
            <person name="Sharon I."/>
            <person name="Castelle C.J."/>
            <person name="Probst A.J."/>
            <person name="Thomas B.C."/>
            <person name="Singh A."/>
            <person name="Wilkins M.J."/>
            <person name="Karaoz U."/>
            <person name="Brodie E.L."/>
            <person name="Williams K.H."/>
            <person name="Hubbard S.S."/>
            <person name="Banfield J.F."/>
        </authorList>
    </citation>
    <scope>NUCLEOTIDE SEQUENCE [LARGE SCALE GENOMIC DNA]</scope>
</reference>
<dbReference type="Gene3D" id="1.10.730.10">
    <property type="entry name" value="Isoleucyl-tRNA Synthetase, Domain 1"/>
    <property type="match status" value="1"/>
</dbReference>
<evidence type="ECO:0000256" key="9">
    <source>
        <dbReference type="HAMAP-Rule" id="MF_00049"/>
    </source>
</evidence>
<dbReference type="Pfam" id="PF13603">
    <property type="entry name" value="tRNA-synt_1_2"/>
    <property type="match status" value="1"/>
</dbReference>
<dbReference type="PROSITE" id="PS00178">
    <property type="entry name" value="AA_TRNA_LIGASE_I"/>
    <property type="match status" value="1"/>
</dbReference>
<feature type="short sequence motif" description="'KMSKS' region" evidence="9">
    <location>
        <begin position="580"/>
        <end position="584"/>
    </location>
</feature>
<name>A0A1F7Y0K5_9BACT</name>
<dbReference type="CDD" id="cd00812">
    <property type="entry name" value="LeuRS_core"/>
    <property type="match status" value="1"/>
</dbReference>
<dbReference type="Pfam" id="PF08264">
    <property type="entry name" value="Anticodon_1"/>
    <property type="match status" value="1"/>
</dbReference>
<evidence type="ECO:0000259" key="11">
    <source>
        <dbReference type="Pfam" id="PF00133"/>
    </source>
</evidence>
<evidence type="ECO:0000256" key="10">
    <source>
        <dbReference type="RuleBase" id="RU363035"/>
    </source>
</evidence>
<evidence type="ECO:0000313" key="15">
    <source>
        <dbReference type="Proteomes" id="UP000178419"/>
    </source>
</evidence>
<dbReference type="PANTHER" id="PTHR43740:SF2">
    <property type="entry name" value="LEUCINE--TRNA LIGASE, MITOCHONDRIAL"/>
    <property type="match status" value="1"/>
</dbReference>
<keyword evidence="7 9" id="KW-0030">Aminoacyl-tRNA synthetase</keyword>
<evidence type="ECO:0000256" key="3">
    <source>
        <dbReference type="ARBA" id="ARBA00022598"/>
    </source>
</evidence>
<dbReference type="InterPro" id="IPR002302">
    <property type="entry name" value="Leu-tRNA-ligase"/>
</dbReference>
<evidence type="ECO:0000256" key="2">
    <source>
        <dbReference type="ARBA" id="ARBA00022490"/>
    </source>
</evidence>
<dbReference type="EMBL" id="MGGE01000053">
    <property type="protein sequence ID" value="OGM20045.1"/>
    <property type="molecule type" value="Genomic_DNA"/>
</dbReference>
<dbReference type="GO" id="GO:0004823">
    <property type="term" value="F:leucine-tRNA ligase activity"/>
    <property type="evidence" value="ECO:0007669"/>
    <property type="project" value="UniProtKB-UniRule"/>
</dbReference>
<dbReference type="InterPro" id="IPR009080">
    <property type="entry name" value="tRNAsynth_Ia_anticodon-bd"/>
</dbReference>
<comment type="subcellular location">
    <subcellularLocation>
        <location evidence="9">Cytoplasm</location>
    </subcellularLocation>
</comment>
<proteinExistence type="inferred from homology"/>
<dbReference type="InterPro" id="IPR013155">
    <property type="entry name" value="M/V/L/I-tRNA-synth_anticd-bd"/>
</dbReference>
<evidence type="ECO:0000259" key="12">
    <source>
        <dbReference type="Pfam" id="PF08264"/>
    </source>
</evidence>
<dbReference type="Pfam" id="PF00133">
    <property type="entry name" value="tRNA-synt_1"/>
    <property type="match status" value="2"/>
</dbReference>
<feature type="domain" description="Aminoacyl-tRNA synthetase class Ia" evidence="11">
    <location>
        <begin position="404"/>
        <end position="606"/>
    </location>
</feature>
<comment type="catalytic activity">
    <reaction evidence="8 9">
        <text>tRNA(Leu) + L-leucine + ATP = L-leucyl-tRNA(Leu) + AMP + diphosphate</text>
        <dbReference type="Rhea" id="RHEA:11688"/>
        <dbReference type="Rhea" id="RHEA-COMP:9613"/>
        <dbReference type="Rhea" id="RHEA-COMP:9622"/>
        <dbReference type="ChEBI" id="CHEBI:30616"/>
        <dbReference type="ChEBI" id="CHEBI:33019"/>
        <dbReference type="ChEBI" id="CHEBI:57427"/>
        <dbReference type="ChEBI" id="CHEBI:78442"/>
        <dbReference type="ChEBI" id="CHEBI:78494"/>
        <dbReference type="ChEBI" id="CHEBI:456215"/>
        <dbReference type="EC" id="6.1.1.4"/>
    </reaction>
</comment>
<dbReference type="FunFam" id="1.10.730.10:FF:000002">
    <property type="entry name" value="Leucine--tRNA ligase"/>
    <property type="match status" value="1"/>
</dbReference>
<dbReference type="InterPro" id="IPR002300">
    <property type="entry name" value="aa-tRNA-synth_Ia"/>
</dbReference>
<dbReference type="GO" id="GO:0002161">
    <property type="term" value="F:aminoacyl-tRNA deacylase activity"/>
    <property type="evidence" value="ECO:0007669"/>
    <property type="project" value="InterPro"/>
</dbReference>
<dbReference type="InterPro" id="IPR014729">
    <property type="entry name" value="Rossmann-like_a/b/a_fold"/>
</dbReference>
<dbReference type="InterPro" id="IPR009008">
    <property type="entry name" value="Val/Leu/Ile-tRNA-synth_edit"/>
</dbReference>
<evidence type="ECO:0000313" key="14">
    <source>
        <dbReference type="EMBL" id="OGM20045.1"/>
    </source>
</evidence>
<feature type="domain" description="Aminoacyl-tRNA synthetase class Ia" evidence="11">
    <location>
        <begin position="4"/>
        <end position="211"/>
    </location>
</feature>
<keyword evidence="6 9" id="KW-0648">Protein biosynthesis</keyword>
<keyword evidence="4 9" id="KW-0547">Nucleotide-binding</keyword>
<evidence type="ECO:0000256" key="6">
    <source>
        <dbReference type="ARBA" id="ARBA00022917"/>
    </source>
</evidence>
<evidence type="ECO:0000256" key="8">
    <source>
        <dbReference type="ARBA" id="ARBA00047469"/>
    </source>
</evidence>
<dbReference type="CDD" id="cd07958">
    <property type="entry name" value="Anticodon_Ia_Leu_BEm"/>
    <property type="match status" value="1"/>
</dbReference>
<dbReference type="Proteomes" id="UP000178419">
    <property type="component" value="Unassembled WGS sequence"/>
</dbReference>
<dbReference type="Gene3D" id="3.10.20.590">
    <property type="match status" value="1"/>
</dbReference>
<keyword evidence="3 9" id="KW-0436">Ligase</keyword>
<comment type="similarity">
    <text evidence="1 9 10">Belongs to the class-I aminoacyl-tRNA synthetase family.</text>
</comment>
<dbReference type="PRINTS" id="PR00985">
    <property type="entry name" value="TRNASYNTHLEU"/>
</dbReference>
<dbReference type="NCBIfam" id="TIGR00396">
    <property type="entry name" value="leuS_bact"/>
    <property type="match status" value="1"/>
</dbReference>
<feature type="binding site" evidence="9">
    <location>
        <position position="583"/>
    </location>
    <ligand>
        <name>ATP</name>
        <dbReference type="ChEBI" id="CHEBI:30616"/>
    </ligand>
</feature>
<dbReference type="Gene3D" id="3.40.50.620">
    <property type="entry name" value="HUPs"/>
    <property type="match status" value="2"/>
</dbReference>
<evidence type="ECO:0000256" key="4">
    <source>
        <dbReference type="ARBA" id="ARBA00022741"/>
    </source>
</evidence>
<evidence type="ECO:0000256" key="7">
    <source>
        <dbReference type="ARBA" id="ARBA00023146"/>
    </source>
</evidence>
<dbReference type="GO" id="GO:0005524">
    <property type="term" value="F:ATP binding"/>
    <property type="evidence" value="ECO:0007669"/>
    <property type="project" value="UniProtKB-UniRule"/>
</dbReference>
<evidence type="ECO:0000256" key="1">
    <source>
        <dbReference type="ARBA" id="ARBA00005594"/>
    </source>
</evidence>
<accession>A0A1F7Y0K5</accession>
<comment type="caution">
    <text evidence="9">Lacks conserved residue(s) required for the propagation of feature annotation.</text>
</comment>